<dbReference type="EMBL" id="ML119775">
    <property type="protein sequence ID" value="RPA74973.1"/>
    <property type="molecule type" value="Genomic_DNA"/>
</dbReference>
<evidence type="ECO:0000256" key="1">
    <source>
        <dbReference type="SAM" id="MobiDB-lite"/>
    </source>
</evidence>
<reference evidence="2 3" key="1">
    <citation type="journal article" date="2018" name="Nat. Ecol. Evol.">
        <title>Pezizomycetes genomes reveal the molecular basis of ectomycorrhizal truffle lifestyle.</title>
        <authorList>
            <person name="Murat C."/>
            <person name="Payen T."/>
            <person name="Noel B."/>
            <person name="Kuo A."/>
            <person name="Morin E."/>
            <person name="Chen J."/>
            <person name="Kohler A."/>
            <person name="Krizsan K."/>
            <person name="Balestrini R."/>
            <person name="Da Silva C."/>
            <person name="Montanini B."/>
            <person name="Hainaut M."/>
            <person name="Levati E."/>
            <person name="Barry K.W."/>
            <person name="Belfiori B."/>
            <person name="Cichocki N."/>
            <person name="Clum A."/>
            <person name="Dockter R.B."/>
            <person name="Fauchery L."/>
            <person name="Guy J."/>
            <person name="Iotti M."/>
            <person name="Le Tacon F."/>
            <person name="Lindquist E.A."/>
            <person name="Lipzen A."/>
            <person name="Malagnac F."/>
            <person name="Mello A."/>
            <person name="Molinier V."/>
            <person name="Miyauchi S."/>
            <person name="Poulain J."/>
            <person name="Riccioni C."/>
            <person name="Rubini A."/>
            <person name="Sitrit Y."/>
            <person name="Splivallo R."/>
            <person name="Traeger S."/>
            <person name="Wang M."/>
            <person name="Zifcakova L."/>
            <person name="Wipf D."/>
            <person name="Zambonelli A."/>
            <person name="Paolocci F."/>
            <person name="Nowrousian M."/>
            <person name="Ottonello S."/>
            <person name="Baldrian P."/>
            <person name="Spatafora J.W."/>
            <person name="Henrissat B."/>
            <person name="Nagy L.G."/>
            <person name="Aury J.M."/>
            <person name="Wincker P."/>
            <person name="Grigoriev I.V."/>
            <person name="Bonfante P."/>
            <person name="Martin F.M."/>
        </authorList>
    </citation>
    <scope>NUCLEOTIDE SEQUENCE [LARGE SCALE GENOMIC DNA]</scope>
    <source>
        <strain evidence="2 3">RN42</strain>
    </source>
</reference>
<accession>A0A3N4HMC4</accession>
<gene>
    <name evidence="2" type="ORF">BJ508DRAFT_418354</name>
</gene>
<name>A0A3N4HMC4_ASCIM</name>
<proteinExistence type="predicted"/>
<organism evidence="2 3">
    <name type="scientific">Ascobolus immersus RN42</name>
    <dbReference type="NCBI Taxonomy" id="1160509"/>
    <lineage>
        <taxon>Eukaryota</taxon>
        <taxon>Fungi</taxon>
        <taxon>Dikarya</taxon>
        <taxon>Ascomycota</taxon>
        <taxon>Pezizomycotina</taxon>
        <taxon>Pezizomycetes</taxon>
        <taxon>Pezizales</taxon>
        <taxon>Ascobolaceae</taxon>
        <taxon>Ascobolus</taxon>
    </lineage>
</organism>
<feature type="compositionally biased region" description="Pro residues" evidence="1">
    <location>
        <begin position="61"/>
        <end position="70"/>
    </location>
</feature>
<feature type="compositionally biased region" description="Polar residues" evidence="1">
    <location>
        <begin position="32"/>
        <end position="42"/>
    </location>
</feature>
<keyword evidence="3" id="KW-1185">Reference proteome</keyword>
<evidence type="ECO:0000313" key="2">
    <source>
        <dbReference type="EMBL" id="RPA74973.1"/>
    </source>
</evidence>
<evidence type="ECO:0000313" key="3">
    <source>
        <dbReference type="Proteomes" id="UP000275078"/>
    </source>
</evidence>
<dbReference type="AlphaFoldDB" id="A0A3N4HMC4"/>
<feature type="region of interest" description="Disordered" evidence="1">
    <location>
        <begin position="32"/>
        <end position="71"/>
    </location>
</feature>
<protein>
    <submittedName>
        <fullName evidence="2">Uncharacterized protein</fullName>
    </submittedName>
</protein>
<dbReference type="Proteomes" id="UP000275078">
    <property type="component" value="Unassembled WGS sequence"/>
</dbReference>
<sequence>MAAASTSASARIPHLTPVNHPICVCQRFTDTSGYSHRQTSPSHPQPKQPQLAPHHHLRSQPPSPRHPPMYYPISPSYLHTSHYGYPSSNLPSRLKYWFLGECGLGLDHVPGVNWD</sequence>